<comment type="similarity">
    <text evidence="1">Belongs to the bacterial solute-binding protein 3 family.</text>
</comment>
<keyword evidence="2 3" id="KW-0732">Signal</keyword>
<dbReference type="PANTHER" id="PTHR35936:SF13">
    <property type="entry name" value="HISTIDINE-BINDING PERIPLASMIC PROTEIN"/>
    <property type="match status" value="1"/>
</dbReference>
<comment type="caution">
    <text evidence="5">The sequence shown here is derived from an EMBL/GenBank/DDBJ whole genome shotgun (WGS) entry which is preliminary data.</text>
</comment>
<protein>
    <recommendedName>
        <fullName evidence="4">Solute-binding protein family 3/N-terminal domain-containing protein</fullName>
    </recommendedName>
</protein>
<dbReference type="Pfam" id="PF00497">
    <property type="entry name" value="SBP_bac_3"/>
    <property type="match status" value="1"/>
</dbReference>
<evidence type="ECO:0000256" key="3">
    <source>
        <dbReference type="SAM" id="SignalP"/>
    </source>
</evidence>
<evidence type="ECO:0000313" key="5">
    <source>
        <dbReference type="EMBL" id="RAI72484.1"/>
    </source>
</evidence>
<organism evidence="5 6">
    <name type="scientific">Pseudomonas fluorescens</name>
    <dbReference type="NCBI Taxonomy" id="294"/>
    <lineage>
        <taxon>Bacteria</taxon>
        <taxon>Pseudomonadati</taxon>
        <taxon>Pseudomonadota</taxon>
        <taxon>Gammaproteobacteria</taxon>
        <taxon>Pseudomonadales</taxon>
        <taxon>Pseudomonadaceae</taxon>
        <taxon>Pseudomonas</taxon>
    </lineage>
</organism>
<dbReference type="Gene3D" id="3.40.190.10">
    <property type="entry name" value="Periplasmic binding protein-like II"/>
    <property type="match status" value="2"/>
</dbReference>
<evidence type="ECO:0000313" key="6">
    <source>
        <dbReference type="Proteomes" id="UP000249493"/>
    </source>
</evidence>
<dbReference type="SMART" id="SM00062">
    <property type="entry name" value="PBPb"/>
    <property type="match status" value="1"/>
</dbReference>
<proteinExistence type="inferred from homology"/>
<evidence type="ECO:0000256" key="1">
    <source>
        <dbReference type="ARBA" id="ARBA00010333"/>
    </source>
</evidence>
<dbReference type="EMBL" id="QLIN01000001">
    <property type="protein sequence ID" value="RAI72484.1"/>
    <property type="molecule type" value="Genomic_DNA"/>
</dbReference>
<feature type="signal peptide" evidence="3">
    <location>
        <begin position="1"/>
        <end position="27"/>
    </location>
</feature>
<dbReference type="Proteomes" id="UP000249493">
    <property type="component" value="Unassembled WGS sequence"/>
</dbReference>
<evidence type="ECO:0000256" key="2">
    <source>
        <dbReference type="ARBA" id="ARBA00022729"/>
    </source>
</evidence>
<sequence>MKMKMKKLIAILGVVGAFSVASQLVQAEEVLKIGMDPMYEPFSFQTPDGNLTGFDYEISNALCDALKVKCDVQPIPYDGSISALQSGKIDALINTYAMTKERLDRFTMVGPYIRPTYRFMVDSHSSLDGKADSMKGKVVGIEKGSAPVVAYAKDKFGPTMKIEQYEQINDAILDLNSGRVDAVFGDENQLFYAYAKKQPDTYKMIGESISAAQMFGEGQGFMLRKEDDKWPARLKVALATIVQDGKYDQISKKYFGRNILTNQ</sequence>
<dbReference type="AlphaFoldDB" id="A0A327NEC3"/>
<feature type="domain" description="Solute-binding protein family 3/N-terminal" evidence="4">
    <location>
        <begin position="30"/>
        <end position="258"/>
    </location>
</feature>
<evidence type="ECO:0000259" key="4">
    <source>
        <dbReference type="SMART" id="SM00062"/>
    </source>
</evidence>
<reference evidence="5 6" key="1">
    <citation type="submission" date="2018-06" db="EMBL/GenBank/DDBJ databases">
        <authorList>
            <person name="Zhirakovskaya E."/>
        </authorList>
    </citation>
    <scope>NUCLEOTIDE SEQUENCE [LARGE SCALE GENOMIC DNA]</scope>
    <source>
        <strain evidence="5 6">LY3</strain>
    </source>
</reference>
<accession>A0A327NEC3</accession>
<dbReference type="InterPro" id="IPR001638">
    <property type="entry name" value="Solute-binding_3/MltF_N"/>
</dbReference>
<name>A0A327NEC3_PSEFL</name>
<feature type="chain" id="PRO_5016435418" description="Solute-binding protein family 3/N-terminal domain-containing protein" evidence="3">
    <location>
        <begin position="28"/>
        <end position="263"/>
    </location>
</feature>
<dbReference type="PANTHER" id="PTHR35936">
    <property type="entry name" value="MEMBRANE-BOUND LYTIC MUREIN TRANSGLYCOSYLASE F"/>
    <property type="match status" value="1"/>
</dbReference>
<gene>
    <name evidence="5" type="ORF">DOZ80_02790</name>
</gene>
<dbReference type="SUPFAM" id="SSF53850">
    <property type="entry name" value="Periplasmic binding protein-like II"/>
    <property type="match status" value="1"/>
</dbReference>